<evidence type="ECO:0000313" key="2">
    <source>
        <dbReference type="Proteomes" id="UP000245699"/>
    </source>
</evidence>
<keyword evidence="2" id="KW-1185">Reference proteome</keyword>
<dbReference type="Gene3D" id="3.10.10.10">
    <property type="entry name" value="HIV Type 1 Reverse Transcriptase, subunit A, domain 1"/>
    <property type="match status" value="1"/>
</dbReference>
<gene>
    <name evidence="1" type="ORF">BB559_003592</name>
</gene>
<dbReference type="SUPFAM" id="SSF56672">
    <property type="entry name" value="DNA/RNA polymerases"/>
    <property type="match status" value="1"/>
</dbReference>
<reference evidence="1 2" key="1">
    <citation type="journal article" date="2018" name="MBio">
        <title>Comparative Genomics Reveals the Core Gene Toolbox for the Fungus-Insect Symbiosis.</title>
        <authorList>
            <person name="Wang Y."/>
            <person name="Stata M."/>
            <person name="Wang W."/>
            <person name="Stajich J.E."/>
            <person name="White M.M."/>
            <person name="Moncalvo J.M."/>
        </authorList>
    </citation>
    <scope>NUCLEOTIDE SEQUENCE [LARGE SCALE GENOMIC DNA]</scope>
    <source>
        <strain evidence="1 2">AUS-77-4</strain>
    </source>
</reference>
<organism evidence="1 2">
    <name type="scientific">Furculomyces boomerangus</name>
    <dbReference type="NCBI Taxonomy" id="61424"/>
    <lineage>
        <taxon>Eukaryota</taxon>
        <taxon>Fungi</taxon>
        <taxon>Fungi incertae sedis</taxon>
        <taxon>Zoopagomycota</taxon>
        <taxon>Kickxellomycotina</taxon>
        <taxon>Harpellomycetes</taxon>
        <taxon>Harpellales</taxon>
        <taxon>Harpellaceae</taxon>
        <taxon>Furculomyces</taxon>
    </lineage>
</organism>
<accession>A0A2T9YKH1</accession>
<name>A0A2T9YKH1_9FUNG</name>
<dbReference type="OrthoDB" id="5583367at2759"/>
<dbReference type="AlphaFoldDB" id="A0A2T9YKH1"/>
<proteinExistence type="predicted"/>
<evidence type="ECO:0008006" key="3">
    <source>
        <dbReference type="Google" id="ProtNLM"/>
    </source>
</evidence>
<dbReference type="Proteomes" id="UP000245699">
    <property type="component" value="Unassembled WGS sequence"/>
</dbReference>
<dbReference type="STRING" id="61424.A0A2T9YKH1"/>
<dbReference type="EMBL" id="MBFT01000347">
    <property type="protein sequence ID" value="PVU92774.1"/>
    <property type="molecule type" value="Genomic_DNA"/>
</dbReference>
<protein>
    <recommendedName>
        <fullName evidence="3">Reverse transcriptase domain-containing protein</fullName>
    </recommendedName>
</protein>
<dbReference type="InterPro" id="IPR043502">
    <property type="entry name" value="DNA/RNA_pol_sf"/>
</dbReference>
<comment type="caution">
    <text evidence="1">The sequence shown here is derived from an EMBL/GenBank/DDBJ whole genome shotgun (WGS) entry which is preliminary data.</text>
</comment>
<evidence type="ECO:0000313" key="1">
    <source>
        <dbReference type="EMBL" id="PVU92774.1"/>
    </source>
</evidence>
<sequence>MSIMLKYKINWAIIEPNSDPCANRWFVIKKKDKSKLRFIQDVRPANSITIQNADIPFAADKLAKSIWIMYLQYFGSIFRIKSDTSSTKGIVKALYQFIPEKVLVFVDDIVIKESKVQNAMEVKPGVQKYVNDQYKTSMLFCKF</sequence>